<reference evidence="8" key="1">
    <citation type="submission" date="2025-08" db="UniProtKB">
        <authorList>
            <consortium name="Ensembl"/>
        </authorList>
    </citation>
    <scope>IDENTIFICATION</scope>
</reference>
<dbReference type="Ensembl" id="ENSNMLT00000006044.1">
    <property type="protein sequence ID" value="ENSNMLP00000005259.1"/>
    <property type="gene ID" value="ENSNMLG00000003841.1"/>
</dbReference>
<evidence type="ECO:0000256" key="3">
    <source>
        <dbReference type="ARBA" id="ARBA00022694"/>
    </source>
</evidence>
<comment type="similarity">
    <text evidence="1">Belongs to the tRNA-intron endonuclease family.</text>
</comment>
<reference evidence="8" key="2">
    <citation type="submission" date="2025-09" db="UniProtKB">
        <authorList>
            <consortium name="Ensembl"/>
        </authorList>
    </citation>
    <scope>IDENTIFICATION</scope>
</reference>
<dbReference type="EC" id="4.6.1.16" evidence="2"/>
<comment type="catalytic activity">
    <reaction evidence="5">
        <text>pretRNA = a 3'-half-tRNA molecule with a 5'-OH end + a 5'-half-tRNA molecule with a 2',3'-cyclic phosphate end + an intron with a 2',3'-cyclic phosphate and a 5'-hydroxyl terminus.</text>
        <dbReference type="EC" id="4.6.1.16"/>
    </reaction>
</comment>
<dbReference type="GO" id="GO:0003676">
    <property type="term" value="F:nucleic acid binding"/>
    <property type="evidence" value="ECO:0007669"/>
    <property type="project" value="InterPro"/>
</dbReference>
<accession>A0A8C6SEB0</accession>
<evidence type="ECO:0000313" key="9">
    <source>
        <dbReference type="Proteomes" id="UP000694523"/>
    </source>
</evidence>
<dbReference type="InterPro" id="IPR036167">
    <property type="entry name" value="tRNA_intron_Endo_cat-like_sf"/>
</dbReference>
<evidence type="ECO:0000313" key="8">
    <source>
        <dbReference type="Ensembl" id="ENSNMLP00000005259.1"/>
    </source>
</evidence>
<dbReference type="SUPFAM" id="SSF53032">
    <property type="entry name" value="tRNA-intron endonuclease catalytic domain-like"/>
    <property type="match status" value="1"/>
</dbReference>
<dbReference type="InterPro" id="IPR006677">
    <property type="entry name" value="tRNA_intron_Endonuc_cat-like"/>
</dbReference>
<dbReference type="InterPro" id="IPR011856">
    <property type="entry name" value="tRNA_endonuc-like_dom_sf"/>
</dbReference>
<evidence type="ECO:0000256" key="1">
    <source>
        <dbReference type="ARBA" id="ARBA00008078"/>
    </source>
</evidence>
<dbReference type="Gene3D" id="3.40.1350.10">
    <property type="match status" value="1"/>
</dbReference>
<evidence type="ECO:0000259" key="6">
    <source>
        <dbReference type="Pfam" id="PF01974"/>
    </source>
</evidence>
<organism evidence="8 9">
    <name type="scientific">Neogobius melanostomus</name>
    <name type="common">round goby</name>
    <dbReference type="NCBI Taxonomy" id="47308"/>
    <lineage>
        <taxon>Eukaryota</taxon>
        <taxon>Metazoa</taxon>
        <taxon>Chordata</taxon>
        <taxon>Craniata</taxon>
        <taxon>Vertebrata</taxon>
        <taxon>Euteleostomi</taxon>
        <taxon>Actinopterygii</taxon>
        <taxon>Neopterygii</taxon>
        <taxon>Teleostei</taxon>
        <taxon>Neoteleostei</taxon>
        <taxon>Acanthomorphata</taxon>
        <taxon>Gobiaria</taxon>
        <taxon>Gobiiformes</taxon>
        <taxon>Gobioidei</taxon>
        <taxon>Gobiidae</taxon>
        <taxon>Benthophilinae</taxon>
        <taxon>Neogobiini</taxon>
        <taxon>Neogobius</taxon>
    </lineage>
</organism>
<evidence type="ECO:0000259" key="7">
    <source>
        <dbReference type="Pfam" id="PF26577"/>
    </source>
</evidence>
<evidence type="ECO:0000256" key="4">
    <source>
        <dbReference type="ARBA" id="ARBA00023239"/>
    </source>
</evidence>
<keyword evidence="3" id="KW-0819">tRNA processing</keyword>
<dbReference type="AlphaFoldDB" id="A0A8C6SEB0"/>
<dbReference type="Pfam" id="PF26577">
    <property type="entry name" value="TSEN34_N"/>
    <property type="match status" value="1"/>
</dbReference>
<sequence length="255" mass="28813">MEEGEELLWSVKELSAVRGSGLVGALVGCLPRAPRQNTRLGRPLLLRAEEIQIIREEHLQLQTQTPGEEHLQLQTQTPREEHLAWGSDSELTVFLCWINPDRVSEAELASRLSSLEQSFLFPRSALTVQLSTCRQGLPCSQSGPIRGQDLPLEPIRSEQQSPEPMGVRLQVFRDLRRRGFYLTSGGKFGVDFLVYPGQSHDCFYFIYMFLHLRRTFTVLLSCVRLSSNVKKTLLLCSVSPPGGVLYSSLQWSHMS</sequence>
<proteinExistence type="inferred from homology"/>
<feature type="domain" description="tRNA intron endonuclease catalytic" evidence="6">
    <location>
        <begin position="168"/>
        <end position="242"/>
    </location>
</feature>
<dbReference type="PANTHER" id="PTHR13070:SF0">
    <property type="entry name" value="TRNA-SPLICING ENDONUCLEASE SUBUNIT SEN34"/>
    <property type="match status" value="1"/>
</dbReference>
<protein>
    <recommendedName>
        <fullName evidence="2">tRNA-intron lyase</fullName>
        <ecNumber evidence="2">4.6.1.16</ecNumber>
    </recommendedName>
</protein>
<dbReference type="Pfam" id="PF01974">
    <property type="entry name" value="tRNA_int_endo"/>
    <property type="match status" value="1"/>
</dbReference>
<dbReference type="PANTHER" id="PTHR13070">
    <property type="entry name" value="TRNA-SPLICING ENDONUCLEASE SUBUNIT SEN34-RELATED"/>
    <property type="match status" value="1"/>
</dbReference>
<dbReference type="GO" id="GO:0000379">
    <property type="term" value="P:tRNA-type intron splice site recognition and cleavage"/>
    <property type="evidence" value="ECO:0007669"/>
    <property type="project" value="TreeGrafter"/>
</dbReference>
<dbReference type="CDD" id="cd22363">
    <property type="entry name" value="tRNA-intron_lyase_C"/>
    <property type="match status" value="1"/>
</dbReference>
<name>A0A8C6SEB0_9GOBI</name>
<feature type="domain" description="TSEN34 N-terminal" evidence="7">
    <location>
        <begin position="4"/>
        <end position="58"/>
    </location>
</feature>
<dbReference type="GO" id="GO:0005634">
    <property type="term" value="C:nucleus"/>
    <property type="evidence" value="ECO:0007669"/>
    <property type="project" value="UniProtKB-ARBA"/>
</dbReference>
<evidence type="ECO:0000256" key="5">
    <source>
        <dbReference type="ARBA" id="ARBA00034031"/>
    </source>
</evidence>
<evidence type="ECO:0000256" key="2">
    <source>
        <dbReference type="ARBA" id="ARBA00012573"/>
    </source>
</evidence>
<keyword evidence="9" id="KW-1185">Reference proteome</keyword>
<dbReference type="GO" id="GO:0000213">
    <property type="term" value="F:tRNA-intron lyase activity"/>
    <property type="evidence" value="ECO:0007669"/>
    <property type="project" value="UniProtKB-EC"/>
</dbReference>
<dbReference type="Proteomes" id="UP000694523">
    <property type="component" value="Unplaced"/>
</dbReference>
<keyword evidence="4" id="KW-0456">Lyase</keyword>
<dbReference type="InterPro" id="IPR059049">
    <property type="entry name" value="TSEN34_N"/>
</dbReference>